<accession>A0A1H3B4R3</accession>
<evidence type="ECO:0008006" key="5">
    <source>
        <dbReference type="Google" id="ProtNLM"/>
    </source>
</evidence>
<evidence type="ECO:0000256" key="1">
    <source>
        <dbReference type="SAM" id="MobiDB-lite"/>
    </source>
</evidence>
<evidence type="ECO:0000313" key="3">
    <source>
        <dbReference type="EMBL" id="SDX36937.1"/>
    </source>
</evidence>
<gene>
    <name evidence="3" type="ORF">SAMN05216287_2710</name>
</gene>
<dbReference type="EMBL" id="FNNU01000004">
    <property type="protein sequence ID" value="SDX36937.1"/>
    <property type="molecule type" value="Genomic_DNA"/>
</dbReference>
<feature type="region of interest" description="Disordered" evidence="1">
    <location>
        <begin position="33"/>
        <end position="59"/>
    </location>
</feature>
<keyword evidence="2" id="KW-0472">Membrane</keyword>
<evidence type="ECO:0000313" key="4">
    <source>
        <dbReference type="Proteomes" id="UP000243778"/>
    </source>
</evidence>
<dbReference type="OrthoDB" id="6897608at2"/>
<keyword evidence="2" id="KW-0812">Transmembrane</keyword>
<dbReference type="AlphaFoldDB" id="A0A1H3B4R3"/>
<dbReference type="RefSeq" id="WP_090229116.1">
    <property type="nucleotide sequence ID" value="NZ_FNNU01000004.1"/>
</dbReference>
<name>A0A1H3B4R3_9PSED</name>
<feature type="transmembrane region" description="Helical" evidence="2">
    <location>
        <begin position="6"/>
        <end position="26"/>
    </location>
</feature>
<proteinExistence type="predicted"/>
<reference evidence="4" key="1">
    <citation type="submission" date="2016-10" db="EMBL/GenBank/DDBJ databases">
        <authorList>
            <person name="Varghese N."/>
            <person name="Submissions S."/>
        </authorList>
    </citation>
    <scope>NUCLEOTIDE SEQUENCE [LARGE SCALE GENOMIC DNA]</scope>
    <source>
        <strain evidence="4">NRRL B-59562</strain>
    </source>
</reference>
<keyword evidence="2" id="KW-1133">Transmembrane helix</keyword>
<evidence type="ECO:0000256" key="2">
    <source>
        <dbReference type="SAM" id="Phobius"/>
    </source>
</evidence>
<dbReference type="Proteomes" id="UP000243778">
    <property type="component" value="Unassembled WGS sequence"/>
</dbReference>
<organism evidence="3 4">
    <name type="scientific">Pseudomonas kuykendallii</name>
    <dbReference type="NCBI Taxonomy" id="1007099"/>
    <lineage>
        <taxon>Bacteria</taxon>
        <taxon>Pseudomonadati</taxon>
        <taxon>Pseudomonadota</taxon>
        <taxon>Gammaproteobacteria</taxon>
        <taxon>Pseudomonadales</taxon>
        <taxon>Pseudomonadaceae</taxon>
        <taxon>Pseudomonas</taxon>
    </lineage>
</organism>
<feature type="compositionally biased region" description="Basic residues" evidence="1">
    <location>
        <begin position="47"/>
        <end position="59"/>
    </location>
</feature>
<keyword evidence="4" id="KW-1185">Reference proteome</keyword>
<protein>
    <recommendedName>
        <fullName evidence="5">DUF2897 domain-containing protein</fullName>
    </recommendedName>
</protein>
<sequence>MSPVLMIVMLICAWMAVALAMLWGMLRLTRRHAPTAKQKPQEPPVERRRHGHGRPLHGH</sequence>